<dbReference type="SUPFAM" id="SSF51395">
    <property type="entry name" value="FMN-linked oxidoreductases"/>
    <property type="match status" value="1"/>
</dbReference>
<feature type="domain" description="NADH:flavin oxidoreductase/NADH oxidase N-terminal" evidence="1">
    <location>
        <begin position="10"/>
        <end position="133"/>
    </location>
</feature>
<dbReference type="InParanoid" id="Q7UTS8"/>
<dbReference type="GO" id="GO:0016491">
    <property type="term" value="F:oxidoreductase activity"/>
    <property type="evidence" value="ECO:0007669"/>
    <property type="project" value="InterPro"/>
</dbReference>
<dbReference type="Proteomes" id="UP000001025">
    <property type="component" value="Chromosome"/>
</dbReference>
<dbReference type="InterPro" id="IPR001155">
    <property type="entry name" value="OxRdtase_FMN_N"/>
</dbReference>
<sequence>MTQVSDNELLFQSLCIGAIELPHRIVMAPLTRARSTDRVPNELMEEYYYQRSSAALIISGATAISEQGYGWHGAPGIYTAEQVEGWKRISDAVHASGGRIFLQLWHMGRVSHPDYQSGQLTVGPSPIAATGEAHTPHWQEAACRSSGHEYIGNCKRH</sequence>
<keyword evidence="3" id="KW-1185">Reference proteome</keyword>
<accession>Q7UTS8</accession>
<organism evidence="2 3">
    <name type="scientific">Rhodopirellula baltica (strain DSM 10527 / NCIMB 13988 / SH1)</name>
    <dbReference type="NCBI Taxonomy" id="243090"/>
    <lineage>
        <taxon>Bacteria</taxon>
        <taxon>Pseudomonadati</taxon>
        <taxon>Planctomycetota</taxon>
        <taxon>Planctomycetia</taxon>
        <taxon>Pirellulales</taxon>
        <taxon>Pirellulaceae</taxon>
        <taxon>Rhodopirellula</taxon>
    </lineage>
</organism>
<dbReference type="STRING" id="243090.RB3700"/>
<dbReference type="KEGG" id="rba:RB3700"/>
<protein>
    <recommendedName>
        <fullName evidence="1">NADH:flavin oxidoreductase/NADH oxidase N-terminal domain-containing protein</fullName>
    </recommendedName>
</protein>
<dbReference type="PATRIC" id="fig|243090.15.peg.1718"/>
<dbReference type="InterPro" id="IPR045247">
    <property type="entry name" value="Oye-like"/>
</dbReference>
<dbReference type="InterPro" id="IPR013785">
    <property type="entry name" value="Aldolase_TIM"/>
</dbReference>
<evidence type="ECO:0000313" key="3">
    <source>
        <dbReference type="Proteomes" id="UP000001025"/>
    </source>
</evidence>
<dbReference type="OrthoDB" id="9772736at2"/>
<gene>
    <name evidence="2" type="ordered locus">RB3700</name>
</gene>
<evidence type="ECO:0000259" key="1">
    <source>
        <dbReference type="Pfam" id="PF00724"/>
    </source>
</evidence>
<proteinExistence type="predicted"/>
<dbReference type="EnsemblBacteria" id="CAD73356">
    <property type="protein sequence ID" value="CAD73356"/>
    <property type="gene ID" value="RB3700"/>
</dbReference>
<dbReference type="PANTHER" id="PTHR22893">
    <property type="entry name" value="NADH OXIDOREDUCTASE-RELATED"/>
    <property type="match status" value="1"/>
</dbReference>
<dbReference type="PANTHER" id="PTHR22893:SF91">
    <property type="entry name" value="NADPH DEHYDROGENASE 2-RELATED"/>
    <property type="match status" value="1"/>
</dbReference>
<reference evidence="2 3" key="1">
    <citation type="journal article" date="2003" name="Proc. Natl. Acad. Sci. U.S.A.">
        <title>Complete genome sequence of the marine planctomycete Pirellula sp. strain 1.</title>
        <authorList>
            <person name="Gloeckner F.O."/>
            <person name="Kube M."/>
            <person name="Bauer M."/>
            <person name="Teeling H."/>
            <person name="Lombardot T."/>
            <person name="Ludwig W."/>
            <person name="Gade D."/>
            <person name="Beck A."/>
            <person name="Borzym K."/>
            <person name="Heitmann K."/>
            <person name="Rabus R."/>
            <person name="Schlesner H."/>
            <person name="Amann R."/>
            <person name="Reinhardt R."/>
        </authorList>
    </citation>
    <scope>NUCLEOTIDE SEQUENCE [LARGE SCALE GENOMIC DNA]</scope>
    <source>
        <strain evidence="3">DSM 10527 / NCIMB 13988 / SH1</strain>
    </source>
</reference>
<evidence type="ECO:0000313" key="2">
    <source>
        <dbReference type="EMBL" id="CAD73356.1"/>
    </source>
</evidence>
<dbReference type="eggNOG" id="COG1902">
    <property type="taxonomic scope" value="Bacteria"/>
</dbReference>
<dbReference type="HOGENOM" id="CLU_012153_8_0_0"/>
<dbReference type="Gene3D" id="3.20.20.70">
    <property type="entry name" value="Aldolase class I"/>
    <property type="match status" value="1"/>
</dbReference>
<name>Q7UTS8_RHOBA</name>
<dbReference type="Pfam" id="PF00724">
    <property type="entry name" value="Oxidored_FMN"/>
    <property type="match status" value="1"/>
</dbReference>
<dbReference type="AlphaFoldDB" id="Q7UTS8"/>
<dbReference type="EMBL" id="BX294139">
    <property type="protein sequence ID" value="CAD73356.1"/>
    <property type="molecule type" value="Genomic_DNA"/>
</dbReference>
<dbReference type="GO" id="GO:0010181">
    <property type="term" value="F:FMN binding"/>
    <property type="evidence" value="ECO:0007669"/>
    <property type="project" value="InterPro"/>
</dbReference>